<comment type="subunit">
    <text evidence="5">Binds ribosomal protein uS19.</text>
</comment>
<dbReference type="InterPro" id="IPR056792">
    <property type="entry name" value="PRC_RimM"/>
</dbReference>
<dbReference type="HAMAP" id="MF_00014">
    <property type="entry name" value="Ribosome_mat_RimM"/>
    <property type="match status" value="1"/>
</dbReference>
<dbReference type="GO" id="GO:0006364">
    <property type="term" value="P:rRNA processing"/>
    <property type="evidence" value="ECO:0007669"/>
    <property type="project" value="UniProtKB-UniRule"/>
</dbReference>
<dbReference type="NCBIfam" id="TIGR02273">
    <property type="entry name" value="16S_RimM"/>
    <property type="match status" value="1"/>
</dbReference>
<dbReference type="EMBL" id="AZFV01000005">
    <property type="protein sequence ID" value="KRM17964.1"/>
    <property type="molecule type" value="Genomic_DNA"/>
</dbReference>
<dbReference type="GO" id="GO:0043022">
    <property type="term" value="F:ribosome binding"/>
    <property type="evidence" value="ECO:0007669"/>
    <property type="project" value="InterPro"/>
</dbReference>
<dbReference type="Proteomes" id="UP000051302">
    <property type="component" value="Unassembled WGS sequence"/>
</dbReference>
<evidence type="ECO:0000256" key="2">
    <source>
        <dbReference type="ARBA" id="ARBA00022517"/>
    </source>
</evidence>
<evidence type="ECO:0000256" key="3">
    <source>
        <dbReference type="ARBA" id="ARBA00022552"/>
    </source>
</evidence>
<keyword evidence="9" id="KW-1185">Reference proteome</keyword>
<dbReference type="Gene3D" id="2.40.30.60">
    <property type="entry name" value="RimM"/>
    <property type="match status" value="1"/>
</dbReference>
<keyword evidence="1 5" id="KW-0963">Cytoplasm</keyword>
<evidence type="ECO:0000256" key="1">
    <source>
        <dbReference type="ARBA" id="ARBA00022490"/>
    </source>
</evidence>
<dbReference type="GO" id="GO:0042274">
    <property type="term" value="P:ribosomal small subunit biogenesis"/>
    <property type="evidence" value="ECO:0007669"/>
    <property type="project" value="UniProtKB-UniRule"/>
</dbReference>
<dbReference type="InterPro" id="IPR011033">
    <property type="entry name" value="PRC_barrel-like_sf"/>
</dbReference>
<evidence type="ECO:0000259" key="6">
    <source>
        <dbReference type="Pfam" id="PF01782"/>
    </source>
</evidence>
<dbReference type="SUPFAM" id="SSF50447">
    <property type="entry name" value="Translation proteins"/>
    <property type="match status" value="1"/>
</dbReference>
<dbReference type="PATRIC" id="fig|1423774.3.peg.2212"/>
<dbReference type="InterPro" id="IPR002676">
    <property type="entry name" value="RimM_N"/>
</dbReference>
<dbReference type="InterPro" id="IPR036976">
    <property type="entry name" value="RimM_N_sf"/>
</dbReference>
<name>A0A0R1WU81_9LACO</name>
<evidence type="ECO:0000313" key="8">
    <source>
        <dbReference type="EMBL" id="KRM17964.1"/>
    </source>
</evidence>
<dbReference type="PANTHER" id="PTHR33692">
    <property type="entry name" value="RIBOSOME MATURATION FACTOR RIMM"/>
    <property type="match status" value="1"/>
</dbReference>
<gene>
    <name evidence="5" type="primary">rimM</name>
    <name evidence="8" type="ORF">FD31_GL002132</name>
</gene>
<keyword evidence="2 5" id="KW-0690">Ribosome biogenesis</keyword>
<dbReference type="PANTHER" id="PTHR33692:SF1">
    <property type="entry name" value="RIBOSOME MATURATION FACTOR RIMM"/>
    <property type="match status" value="1"/>
</dbReference>
<dbReference type="Pfam" id="PF24986">
    <property type="entry name" value="PRC_RimM"/>
    <property type="match status" value="1"/>
</dbReference>
<dbReference type="InterPro" id="IPR011961">
    <property type="entry name" value="RimM"/>
</dbReference>
<comment type="domain">
    <text evidence="5">The PRC barrel domain binds ribosomal protein uS19.</text>
</comment>
<dbReference type="SUPFAM" id="SSF50346">
    <property type="entry name" value="PRC-barrel domain"/>
    <property type="match status" value="1"/>
</dbReference>
<proteinExistence type="inferred from homology"/>
<keyword evidence="4 5" id="KW-0143">Chaperone</keyword>
<comment type="subcellular location">
    <subcellularLocation>
        <location evidence="5">Cytoplasm</location>
    </subcellularLocation>
</comment>
<evidence type="ECO:0000259" key="7">
    <source>
        <dbReference type="Pfam" id="PF24986"/>
    </source>
</evidence>
<comment type="caution">
    <text evidence="8">The sequence shown here is derived from an EMBL/GenBank/DDBJ whole genome shotgun (WGS) entry which is preliminary data.</text>
</comment>
<protein>
    <recommendedName>
        <fullName evidence="5">Ribosome maturation factor RimM</fullName>
    </recommendedName>
</protein>
<dbReference type="GO" id="GO:0005840">
    <property type="term" value="C:ribosome"/>
    <property type="evidence" value="ECO:0007669"/>
    <property type="project" value="InterPro"/>
</dbReference>
<dbReference type="AlphaFoldDB" id="A0A0R1WU81"/>
<dbReference type="InterPro" id="IPR009000">
    <property type="entry name" value="Transl_B-barrel_sf"/>
</dbReference>
<organism evidence="8 9">
    <name type="scientific">Companilactobacillus nantensis DSM 16982</name>
    <dbReference type="NCBI Taxonomy" id="1423774"/>
    <lineage>
        <taxon>Bacteria</taxon>
        <taxon>Bacillati</taxon>
        <taxon>Bacillota</taxon>
        <taxon>Bacilli</taxon>
        <taxon>Lactobacillales</taxon>
        <taxon>Lactobacillaceae</taxon>
        <taxon>Companilactobacillus</taxon>
    </lineage>
</organism>
<dbReference type="STRING" id="1423774.FD31_GL002132"/>
<sequence length="188" mass="21121">MGPDMCCRGPIFIHGGKMTEKLYRVGTIVNTHGIKGELRIIPITDFPEDRFKAGAKLYLKNKDQVTEFTVESSRPHKSFILLKMKGYDNINDVEKYVKSELFADGEEISDLNEGEFLYKQIIGLTVVDKDLGEIGKVTEILELGSNDVWVVKGPKYKEVLLPYIADVVKEVDLDNSVVNVEIPDGLID</sequence>
<evidence type="ECO:0000256" key="5">
    <source>
        <dbReference type="HAMAP-Rule" id="MF_00014"/>
    </source>
</evidence>
<dbReference type="Gene3D" id="2.30.30.240">
    <property type="entry name" value="PRC-barrel domain"/>
    <property type="match status" value="1"/>
</dbReference>
<comment type="function">
    <text evidence="5">An accessory protein needed during the final step in the assembly of 30S ribosomal subunit, possibly for assembly of the head region. Essential for efficient processing of 16S rRNA. May be needed both before and after RbfA during the maturation of 16S rRNA. It has affinity for free ribosomal 30S subunits but not for 70S ribosomes.</text>
</comment>
<evidence type="ECO:0000313" key="9">
    <source>
        <dbReference type="Proteomes" id="UP000051302"/>
    </source>
</evidence>
<evidence type="ECO:0000256" key="4">
    <source>
        <dbReference type="ARBA" id="ARBA00023186"/>
    </source>
</evidence>
<dbReference type="GO" id="GO:0005737">
    <property type="term" value="C:cytoplasm"/>
    <property type="evidence" value="ECO:0007669"/>
    <property type="project" value="UniProtKB-SubCell"/>
</dbReference>
<accession>A0A0R1WU81</accession>
<keyword evidence="3 5" id="KW-0698">rRNA processing</keyword>
<feature type="domain" description="Ribosome maturation factor RimM PRC barrel" evidence="7">
    <location>
        <begin position="119"/>
        <end position="186"/>
    </location>
</feature>
<feature type="domain" description="RimM N-terminal" evidence="6">
    <location>
        <begin position="25"/>
        <end position="104"/>
    </location>
</feature>
<dbReference type="Pfam" id="PF01782">
    <property type="entry name" value="RimM"/>
    <property type="match status" value="1"/>
</dbReference>
<reference evidence="8 9" key="1">
    <citation type="journal article" date="2015" name="Genome Announc.">
        <title>Expanding the biotechnology potential of lactobacilli through comparative genomics of 213 strains and associated genera.</title>
        <authorList>
            <person name="Sun Z."/>
            <person name="Harris H.M."/>
            <person name="McCann A."/>
            <person name="Guo C."/>
            <person name="Argimon S."/>
            <person name="Zhang W."/>
            <person name="Yang X."/>
            <person name="Jeffery I.B."/>
            <person name="Cooney J.C."/>
            <person name="Kagawa T.F."/>
            <person name="Liu W."/>
            <person name="Song Y."/>
            <person name="Salvetti E."/>
            <person name="Wrobel A."/>
            <person name="Rasinkangas P."/>
            <person name="Parkhill J."/>
            <person name="Rea M.C."/>
            <person name="O'Sullivan O."/>
            <person name="Ritari J."/>
            <person name="Douillard F.P."/>
            <person name="Paul Ross R."/>
            <person name="Yang R."/>
            <person name="Briner A.E."/>
            <person name="Felis G.E."/>
            <person name="de Vos W.M."/>
            <person name="Barrangou R."/>
            <person name="Klaenhammer T.R."/>
            <person name="Caufield P.W."/>
            <person name="Cui Y."/>
            <person name="Zhang H."/>
            <person name="O'Toole P.W."/>
        </authorList>
    </citation>
    <scope>NUCLEOTIDE SEQUENCE [LARGE SCALE GENOMIC DNA]</scope>
    <source>
        <strain evidence="8 9">DSM 16982</strain>
    </source>
</reference>
<comment type="similarity">
    <text evidence="5">Belongs to the RimM family.</text>
</comment>